<evidence type="ECO:0000256" key="1">
    <source>
        <dbReference type="SAM" id="MobiDB-lite"/>
    </source>
</evidence>
<keyword evidence="3" id="KW-1185">Reference proteome</keyword>
<dbReference type="EMBL" id="CAJPDQ010000007">
    <property type="protein sequence ID" value="CAF9912020.1"/>
    <property type="molecule type" value="Genomic_DNA"/>
</dbReference>
<feature type="compositionally biased region" description="Low complexity" evidence="1">
    <location>
        <begin position="184"/>
        <end position="201"/>
    </location>
</feature>
<dbReference type="AlphaFoldDB" id="A0A8H3IDJ7"/>
<dbReference type="Proteomes" id="UP000664169">
    <property type="component" value="Unassembled WGS sequence"/>
</dbReference>
<feature type="region of interest" description="Disordered" evidence="1">
    <location>
        <begin position="417"/>
        <end position="440"/>
    </location>
</feature>
<proteinExistence type="predicted"/>
<comment type="caution">
    <text evidence="2">The sequence shown here is derived from an EMBL/GenBank/DDBJ whole genome shotgun (WGS) entry which is preliminary data.</text>
</comment>
<reference evidence="2" key="1">
    <citation type="submission" date="2021-03" db="EMBL/GenBank/DDBJ databases">
        <authorList>
            <person name="Tagirdzhanova G."/>
        </authorList>
    </citation>
    <scope>NUCLEOTIDE SEQUENCE</scope>
</reference>
<feature type="compositionally biased region" description="Low complexity" evidence="1">
    <location>
        <begin position="113"/>
        <end position="124"/>
    </location>
</feature>
<feature type="compositionally biased region" description="Basic and acidic residues" evidence="1">
    <location>
        <begin position="85"/>
        <end position="103"/>
    </location>
</feature>
<gene>
    <name evidence="2" type="ORF">GOMPHAMPRED_007525</name>
</gene>
<feature type="region of interest" description="Disordered" evidence="1">
    <location>
        <begin position="64"/>
        <end position="226"/>
    </location>
</feature>
<feature type="compositionally biased region" description="Basic residues" evidence="1">
    <location>
        <begin position="20"/>
        <end position="30"/>
    </location>
</feature>
<feature type="compositionally biased region" description="Polar residues" evidence="1">
    <location>
        <begin position="1"/>
        <end position="11"/>
    </location>
</feature>
<evidence type="ECO:0000313" key="2">
    <source>
        <dbReference type="EMBL" id="CAF9912020.1"/>
    </source>
</evidence>
<accession>A0A8H3IDJ7</accession>
<feature type="region of interest" description="Disordered" evidence="1">
    <location>
        <begin position="1"/>
        <end position="31"/>
    </location>
</feature>
<feature type="region of interest" description="Disordered" evidence="1">
    <location>
        <begin position="263"/>
        <end position="295"/>
    </location>
</feature>
<organism evidence="2 3">
    <name type="scientific">Gomphillus americanus</name>
    <dbReference type="NCBI Taxonomy" id="1940652"/>
    <lineage>
        <taxon>Eukaryota</taxon>
        <taxon>Fungi</taxon>
        <taxon>Dikarya</taxon>
        <taxon>Ascomycota</taxon>
        <taxon>Pezizomycotina</taxon>
        <taxon>Lecanoromycetes</taxon>
        <taxon>OSLEUM clade</taxon>
        <taxon>Ostropomycetidae</taxon>
        <taxon>Ostropales</taxon>
        <taxon>Graphidaceae</taxon>
        <taxon>Gomphilloideae</taxon>
        <taxon>Gomphillus</taxon>
    </lineage>
</organism>
<feature type="compositionally biased region" description="Low complexity" evidence="1">
    <location>
        <begin position="154"/>
        <end position="174"/>
    </location>
</feature>
<name>A0A8H3IDJ7_9LECA</name>
<feature type="compositionally biased region" description="Basic and acidic residues" evidence="1">
    <location>
        <begin position="263"/>
        <end position="279"/>
    </location>
</feature>
<evidence type="ECO:0000313" key="3">
    <source>
        <dbReference type="Proteomes" id="UP000664169"/>
    </source>
</evidence>
<feature type="compositionally biased region" description="Basic and acidic residues" evidence="1">
    <location>
        <begin position="430"/>
        <end position="440"/>
    </location>
</feature>
<sequence>MDTLQTGSDENSYIPLQRRSPGRNKGKKGRLMSTEEAILFAPAAPAGVSELVTDARNLAISSHAKTNIGSSGPPSSSKAGQVAKSEGKTKERGRPRKKLEDTKPSAPPLPNNQPATASSSQRRSPSPPFMLSEPGIRGEGGRQDQGGARTPTDRSSSPSGSRSPSRSISPPARSHSGKLESPARSRSPIRSPSGASTSSASNRQQAGSSRSPLHERPIGTPPIVDKKFDDWINSMTTMTEALKSHQTIARHAVDHTAIRTVKETKEAAKQTRDRADRSRIAATKLSDNQPVGSTEVGDAMKRADRHAQMAVKAMKSQTAAQTAATFALKGTEKHQDAIDYWKSSARQWIRAQARDAHRFALTSEHNARIHRKIAMDLPDNDPRRGFAFRSAAEAKKLATQEAEHYYRRRKQYGVAKEAFSDASSSSDEEWPLKDTPRPPE</sequence>
<protein>
    <submittedName>
        <fullName evidence="2">Uncharacterized protein</fullName>
    </submittedName>
</protein>
<feature type="compositionally biased region" description="Polar residues" evidence="1">
    <location>
        <begin position="202"/>
        <end position="211"/>
    </location>
</feature>